<feature type="transmembrane region" description="Helical" evidence="1">
    <location>
        <begin position="12"/>
        <end position="30"/>
    </location>
</feature>
<gene>
    <name evidence="2" type="ORF">BEL05_06725</name>
</gene>
<name>A0A1E5ISZ7_SHECO</name>
<dbReference type="Proteomes" id="UP000095230">
    <property type="component" value="Unassembled WGS sequence"/>
</dbReference>
<keyword evidence="1" id="KW-1133">Transmembrane helix</keyword>
<evidence type="ECO:0000256" key="1">
    <source>
        <dbReference type="SAM" id="Phobius"/>
    </source>
</evidence>
<organism evidence="2 3">
    <name type="scientific">Shewanella colwelliana</name>
    <name type="common">Alteromonas colwelliana</name>
    <dbReference type="NCBI Taxonomy" id="23"/>
    <lineage>
        <taxon>Bacteria</taxon>
        <taxon>Pseudomonadati</taxon>
        <taxon>Pseudomonadota</taxon>
        <taxon>Gammaproteobacteria</taxon>
        <taxon>Alteromonadales</taxon>
        <taxon>Shewanellaceae</taxon>
        <taxon>Shewanella</taxon>
    </lineage>
</organism>
<dbReference type="EMBL" id="MCBT01000044">
    <property type="protein sequence ID" value="OEG73083.1"/>
    <property type="molecule type" value="Genomic_DNA"/>
</dbReference>
<dbReference type="STRING" id="23.BEL05_06725"/>
<proteinExistence type="predicted"/>
<evidence type="ECO:0000313" key="2">
    <source>
        <dbReference type="EMBL" id="OEG73083.1"/>
    </source>
</evidence>
<sequence>MLNRSLFYRTRLLGLATASCALIAGGYWLHCYKTDAQALNFYCRADTFNVANDRELEMALSVYSEGEQIALDYQFIDKGLTAGWVKLSGNLNRLDVANMDYKLHVNQAEVELDSVSDWALTDISTIINYAEETIEFGHSVVLDISVVLMEADKGYAVLRFCPGNSVWVCEF</sequence>
<accession>A0A1E5ISZ7</accession>
<protein>
    <submittedName>
        <fullName evidence="2">Uncharacterized protein</fullName>
    </submittedName>
</protein>
<evidence type="ECO:0000313" key="3">
    <source>
        <dbReference type="Proteomes" id="UP000095230"/>
    </source>
</evidence>
<keyword evidence="1" id="KW-0812">Transmembrane</keyword>
<comment type="caution">
    <text evidence="2">The sequence shown here is derived from an EMBL/GenBank/DDBJ whole genome shotgun (WGS) entry which is preliminary data.</text>
</comment>
<keyword evidence="1" id="KW-0472">Membrane</keyword>
<reference evidence="2 3" key="1">
    <citation type="submission" date="2016-07" db="EMBL/GenBank/DDBJ databases">
        <title>Whole-genome of two Shewanella species isolated from a digestive organ of sea cucumber Apostichopus japonicus Selenka 1867.</title>
        <authorList>
            <person name="Hong H.-H."/>
            <person name="Choi H."/>
            <person name="Cheon S."/>
            <person name="Oh J.-S."/>
            <person name="Lee H.-G."/>
            <person name="Park C."/>
        </authorList>
    </citation>
    <scope>NUCLEOTIDE SEQUENCE [LARGE SCALE GENOMIC DNA]</scope>
    <source>
        <strain evidence="2 3">CSB03KR</strain>
    </source>
</reference>
<dbReference type="AlphaFoldDB" id="A0A1E5ISZ7"/>